<proteinExistence type="predicted"/>
<comment type="caution">
    <text evidence="1">The sequence shown here is derived from an EMBL/GenBank/DDBJ whole genome shotgun (WGS) entry which is preliminary data.</text>
</comment>
<sequence length="77" mass="8194">MTLDLVQYNIDKTALREHSDSSDKKPGVGRTVEIFIKLDASTRSGVINGTAQATQPTLVSVCSAKGTVPSQCRDKSA</sequence>
<evidence type="ECO:0000313" key="2">
    <source>
        <dbReference type="Proteomes" id="UP001372834"/>
    </source>
</evidence>
<dbReference type="EMBL" id="JAWJWE010000038">
    <property type="protein sequence ID" value="KAK6623387.1"/>
    <property type="molecule type" value="Genomic_DNA"/>
</dbReference>
<gene>
    <name evidence="1" type="ORF">RUM43_009239</name>
</gene>
<accession>A0AAN8S8G0</accession>
<dbReference type="AlphaFoldDB" id="A0AAN8S8G0"/>
<protein>
    <submittedName>
        <fullName evidence="1">Uncharacterized protein</fullName>
    </submittedName>
</protein>
<reference evidence="1 2" key="1">
    <citation type="submission" date="2023-10" db="EMBL/GenBank/DDBJ databases">
        <title>Genomes of two closely related lineages of the louse Polyplax serrata with different host specificities.</title>
        <authorList>
            <person name="Martinu J."/>
            <person name="Tarabai H."/>
            <person name="Stefka J."/>
            <person name="Hypsa V."/>
        </authorList>
    </citation>
    <scope>NUCLEOTIDE SEQUENCE [LARGE SCALE GENOMIC DNA]</scope>
    <source>
        <strain evidence="1">HR10_N</strain>
    </source>
</reference>
<name>A0AAN8S8G0_POLSC</name>
<evidence type="ECO:0000313" key="1">
    <source>
        <dbReference type="EMBL" id="KAK6623387.1"/>
    </source>
</evidence>
<organism evidence="1 2">
    <name type="scientific">Polyplax serrata</name>
    <name type="common">Common mouse louse</name>
    <dbReference type="NCBI Taxonomy" id="468196"/>
    <lineage>
        <taxon>Eukaryota</taxon>
        <taxon>Metazoa</taxon>
        <taxon>Ecdysozoa</taxon>
        <taxon>Arthropoda</taxon>
        <taxon>Hexapoda</taxon>
        <taxon>Insecta</taxon>
        <taxon>Pterygota</taxon>
        <taxon>Neoptera</taxon>
        <taxon>Paraneoptera</taxon>
        <taxon>Psocodea</taxon>
        <taxon>Troctomorpha</taxon>
        <taxon>Phthiraptera</taxon>
        <taxon>Anoplura</taxon>
        <taxon>Polyplacidae</taxon>
        <taxon>Polyplax</taxon>
    </lineage>
</organism>
<dbReference type="Proteomes" id="UP001372834">
    <property type="component" value="Unassembled WGS sequence"/>
</dbReference>